<keyword evidence="3" id="KW-1185">Reference proteome</keyword>
<proteinExistence type="predicted"/>
<sequence>MASNDDTKQPTFDKFTFFPKLPIELRLAIWALAAPEPAIIKQRISSVKGRRFHFARTVPVVLHACRESRNQYLNENGNDETLERCCQAYPVYKMHSAPGGVLAPTCQPTLTLSHLILTYDVHCVVGVRDFRMFKKYFSCMKKLTFVVPEADLKLDDRNRVIVYKPEIDGEMDDSDMRDPVTRPWIFTWRDGLDEIPLMLEAAKPVYPDETFPVVKIRFEKQFVEVENVEWPAASTST</sequence>
<dbReference type="OrthoDB" id="3513892at2759"/>
<evidence type="ECO:0000313" key="2">
    <source>
        <dbReference type="EMBL" id="CZR58046.1"/>
    </source>
</evidence>
<dbReference type="Proteomes" id="UP000184330">
    <property type="component" value="Unassembled WGS sequence"/>
</dbReference>
<feature type="domain" description="2EXR" evidence="1">
    <location>
        <begin position="15"/>
        <end position="73"/>
    </location>
</feature>
<reference evidence="2 3" key="1">
    <citation type="submission" date="2016-03" db="EMBL/GenBank/DDBJ databases">
        <authorList>
            <person name="Ploux O."/>
        </authorList>
    </citation>
    <scope>NUCLEOTIDE SEQUENCE [LARGE SCALE GENOMIC DNA]</scope>
    <source>
        <strain evidence="2 3">UAMH 11012</strain>
    </source>
</reference>
<organism evidence="2 3">
    <name type="scientific">Phialocephala subalpina</name>
    <dbReference type="NCBI Taxonomy" id="576137"/>
    <lineage>
        <taxon>Eukaryota</taxon>
        <taxon>Fungi</taxon>
        <taxon>Dikarya</taxon>
        <taxon>Ascomycota</taxon>
        <taxon>Pezizomycotina</taxon>
        <taxon>Leotiomycetes</taxon>
        <taxon>Helotiales</taxon>
        <taxon>Mollisiaceae</taxon>
        <taxon>Phialocephala</taxon>
        <taxon>Phialocephala fortinii species complex</taxon>
    </lineage>
</organism>
<accession>A0A1L7WZ38</accession>
<dbReference type="EMBL" id="FJOG01000011">
    <property type="protein sequence ID" value="CZR58046.1"/>
    <property type="molecule type" value="Genomic_DNA"/>
</dbReference>
<dbReference type="PANTHER" id="PTHR35910">
    <property type="entry name" value="2EXR DOMAIN-CONTAINING PROTEIN"/>
    <property type="match status" value="1"/>
</dbReference>
<evidence type="ECO:0000313" key="3">
    <source>
        <dbReference type="Proteomes" id="UP000184330"/>
    </source>
</evidence>
<protein>
    <recommendedName>
        <fullName evidence="1">2EXR domain-containing protein</fullName>
    </recommendedName>
</protein>
<gene>
    <name evidence="2" type="ORF">PAC_07936</name>
</gene>
<evidence type="ECO:0000259" key="1">
    <source>
        <dbReference type="Pfam" id="PF20150"/>
    </source>
</evidence>
<dbReference type="PANTHER" id="PTHR35910:SF6">
    <property type="entry name" value="2EXR DOMAIN-CONTAINING PROTEIN"/>
    <property type="match status" value="1"/>
</dbReference>
<dbReference type="AlphaFoldDB" id="A0A1L7WZ38"/>
<dbReference type="InterPro" id="IPR045518">
    <property type="entry name" value="2EXR"/>
</dbReference>
<dbReference type="Pfam" id="PF20150">
    <property type="entry name" value="2EXR"/>
    <property type="match status" value="1"/>
</dbReference>
<name>A0A1L7WZ38_9HELO</name>